<dbReference type="PANTHER" id="PTHR42643:SF24">
    <property type="entry name" value="IONOTROPIC RECEPTOR 60A"/>
    <property type="match status" value="1"/>
</dbReference>
<comment type="subcellular location">
    <subcellularLocation>
        <location evidence="1">Cell membrane</location>
        <topology evidence="1">Multi-pass membrane protein</topology>
    </subcellularLocation>
</comment>
<evidence type="ECO:0000313" key="9">
    <source>
        <dbReference type="EMBL" id="RLU26056.1"/>
    </source>
</evidence>
<keyword evidence="7" id="KW-0325">Glycoprotein</keyword>
<feature type="transmembrane region" description="Helical" evidence="8">
    <location>
        <begin position="270"/>
        <end position="288"/>
    </location>
</feature>
<gene>
    <name evidence="9" type="ORF">DMN91_002219</name>
</gene>
<dbReference type="Proteomes" id="UP000279307">
    <property type="component" value="Chromosome 2"/>
</dbReference>
<dbReference type="Gene3D" id="3.40.190.10">
    <property type="entry name" value="Periplasmic binding protein-like II"/>
    <property type="match status" value="1"/>
</dbReference>
<evidence type="ECO:0000256" key="8">
    <source>
        <dbReference type="SAM" id="Phobius"/>
    </source>
</evidence>
<dbReference type="PANTHER" id="PTHR42643">
    <property type="entry name" value="IONOTROPIC RECEPTOR 20A-RELATED"/>
    <property type="match status" value="1"/>
</dbReference>
<keyword evidence="5 8" id="KW-0472">Membrane</keyword>
<dbReference type="SUPFAM" id="SSF53850">
    <property type="entry name" value="Periplasmic binding protein-like II"/>
    <property type="match status" value="1"/>
</dbReference>
<evidence type="ECO:0000256" key="7">
    <source>
        <dbReference type="ARBA" id="ARBA00023180"/>
    </source>
</evidence>
<name>A0A3L8E0A8_OOCBI</name>
<reference evidence="9" key="1">
    <citation type="journal article" date="2018" name="Genome Res.">
        <title>The genomic architecture and molecular evolution of ant odorant receptors.</title>
        <authorList>
            <person name="McKenzie S.K."/>
            <person name="Kronauer D.J.C."/>
        </authorList>
    </citation>
    <scope>NUCLEOTIDE SEQUENCE [LARGE SCALE GENOMIC DNA]</scope>
    <source>
        <strain evidence="9">Clonal line C1</strain>
    </source>
</reference>
<protein>
    <recommendedName>
        <fullName evidence="10">Ionotropic glutamate receptor C-terminal domain-containing protein</fullName>
    </recommendedName>
</protein>
<keyword evidence="6" id="KW-0675">Receptor</keyword>
<proteinExistence type="predicted"/>
<keyword evidence="2" id="KW-1003">Cell membrane</keyword>
<dbReference type="EMBL" id="QOIP01000002">
    <property type="protein sequence ID" value="RLU26056.1"/>
    <property type="molecule type" value="Genomic_DNA"/>
</dbReference>
<evidence type="ECO:0000256" key="5">
    <source>
        <dbReference type="ARBA" id="ARBA00023136"/>
    </source>
</evidence>
<reference evidence="9" key="2">
    <citation type="submission" date="2018-07" db="EMBL/GenBank/DDBJ databases">
        <authorList>
            <person name="Mckenzie S.K."/>
            <person name="Kronauer D.J.C."/>
        </authorList>
    </citation>
    <scope>NUCLEOTIDE SEQUENCE</scope>
    <source>
        <strain evidence="9">Clonal line C1</strain>
    </source>
</reference>
<keyword evidence="3 8" id="KW-0812">Transmembrane</keyword>
<dbReference type="InterPro" id="IPR052192">
    <property type="entry name" value="Insect_Ionotropic_Sensory_Rcpt"/>
</dbReference>
<keyword evidence="4 8" id="KW-1133">Transmembrane helix</keyword>
<sequence length="484" mass="56301">MCLFFHLSRRTRLARDILRSWTIFQRNKSCDNKQSKPQSKRWRNKAAVILIPVYAKLQQERFEQSRALETHNFQLQNLTLTAFEEPHFLDFHNNNTKISGLYGAVWNLLSESLNFTLQPVRVNVNSLGAPDRNSSVLTFKTGLLGIISRNETVIIPKIEMYEPRLAACDFVMPFWLNRFYLYTRSTIVHDDTWMVKIFSWQVWVTVLLMHVLLSVCIFLAENILIRTYGTKWNYRPFRDFLFYSYRNLCNQSIIPDYFGRSKMLEVSSGLFSYVMYTAYSALLFTYITRRVSIPPFDSLDSLTTKTNYKIVTLKGSVGDIAFSKVNFSSTFVQIRTSERLAIASTTKEMHTLVCSSQNEKYAIYQGQDEYLTTGSIICYLMPIGEACSSIWMGSGIVKNFKYKRTMDLGILKLREVGLLRAIGNHWRDQKATFNFEDIQYQIEMQQVSLVIALACIGVMIALIIFMIENIVFIYKIRHSRLFLS</sequence>
<comment type="caution">
    <text evidence="9">The sequence shown here is derived from an EMBL/GenBank/DDBJ whole genome shotgun (WGS) entry which is preliminary data.</text>
</comment>
<feature type="transmembrane region" description="Helical" evidence="8">
    <location>
        <begin position="202"/>
        <end position="225"/>
    </location>
</feature>
<dbReference type="Gene3D" id="1.10.287.70">
    <property type="match status" value="1"/>
</dbReference>
<evidence type="ECO:0000256" key="6">
    <source>
        <dbReference type="ARBA" id="ARBA00023170"/>
    </source>
</evidence>
<accession>A0A3L8E0A8</accession>
<dbReference type="GO" id="GO:0005886">
    <property type="term" value="C:plasma membrane"/>
    <property type="evidence" value="ECO:0007669"/>
    <property type="project" value="UniProtKB-SubCell"/>
</dbReference>
<evidence type="ECO:0008006" key="10">
    <source>
        <dbReference type="Google" id="ProtNLM"/>
    </source>
</evidence>
<feature type="transmembrane region" description="Helical" evidence="8">
    <location>
        <begin position="449"/>
        <end position="474"/>
    </location>
</feature>
<organism evidence="9">
    <name type="scientific">Ooceraea biroi</name>
    <name type="common">Clonal raider ant</name>
    <name type="synonym">Cerapachys biroi</name>
    <dbReference type="NCBI Taxonomy" id="2015173"/>
    <lineage>
        <taxon>Eukaryota</taxon>
        <taxon>Metazoa</taxon>
        <taxon>Ecdysozoa</taxon>
        <taxon>Arthropoda</taxon>
        <taxon>Hexapoda</taxon>
        <taxon>Insecta</taxon>
        <taxon>Pterygota</taxon>
        <taxon>Neoptera</taxon>
        <taxon>Endopterygota</taxon>
        <taxon>Hymenoptera</taxon>
        <taxon>Apocrita</taxon>
        <taxon>Aculeata</taxon>
        <taxon>Formicoidea</taxon>
        <taxon>Formicidae</taxon>
        <taxon>Dorylinae</taxon>
        <taxon>Ooceraea</taxon>
    </lineage>
</organism>
<evidence type="ECO:0000256" key="3">
    <source>
        <dbReference type="ARBA" id="ARBA00022692"/>
    </source>
</evidence>
<evidence type="ECO:0000256" key="4">
    <source>
        <dbReference type="ARBA" id="ARBA00022989"/>
    </source>
</evidence>
<dbReference type="OrthoDB" id="7536459at2759"/>
<dbReference type="AlphaFoldDB" id="A0A3L8E0A8"/>
<evidence type="ECO:0000256" key="2">
    <source>
        <dbReference type="ARBA" id="ARBA00022475"/>
    </source>
</evidence>
<evidence type="ECO:0000256" key="1">
    <source>
        <dbReference type="ARBA" id="ARBA00004651"/>
    </source>
</evidence>